<dbReference type="PANTHER" id="PTHR33434:SF2">
    <property type="entry name" value="FATTY ACID-BINDING PROTEIN TM_1468"/>
    <property type="match status" value="1"/>
</dbReference>
<dbReference type="Pfam" id="PF02645">
    <property type="entry name" value="DegV"/>
    <property type="match status" value="1"/>
</dbReference>
<evidence type="ECO:0000313" key="2">
    <source>
        <dbReference type="EMBL" id="ASZ09357.1"/>
    </source>
</evidence>
<dbReference type="Proteomes" id="UP000232229">
    <property type="component" value="Chromosome"/>
</dbReference>
<dbReference type="NCBIfam" id="TIGR00762">
    <property type="entry name" value="DegV"/>
    <property type="match status" value="1"/>
</dbReference>
<keyword evidence="1" id="KW-0446">Lipid-binding</keyword>
<dbReference type="Gene3D" id="3.30.1180.10">
    <property type="match status" value="1"/>
</dbReference>
<dbReference type="SUPFAM" id="SSF82549">
    <property type="entry name" value="DAK1/DegV-like"/>
    <property type="match status" value="1"/>
</dbReference>
<dbReference type="STRING" id="1336232.GCA_000518825_00999"/>
<evidence type="ECO:0000256" key="1">
    <source>
        <dbReference type="ARBA" id="ARBA00023121"/>
    </source>
</evidence>
<protein>
    <submittedName>
        <fullName evidence="2">DegV family EDD domain-containing protein</fullName>
    </submittedName>
</protein>
<evidence type="ECO:0000313" key="3">
    <source>
        <dbReference type="Proteomes" id="UP000232229"/>
    </source>
</evidence>
<dbReference type="KEGG" id="mchc:CK556_03305"/>
<dbReference type="AlphaFoldDB" id="A0A249SP06"/>
<dbReference type="GO" id="GO:0008289">
    <property type="term" value="F:lipid binding"/>
    <property type="evidence" value="ECO:0007669"/>
    <property type="project" value="UniProtKB-KW"/>
</dbReference>
<dbReference type="EMBL" id="CP023173">
    <property type="protein sequence ID" value="ASZ09357.1"/>
    <property type="molecule type" value="Genomic_DNA"/>
</dbReference>
<accession>A0A249SP06</accession>
<keyword evidence="3" id="KW-1185">Reference proteome</keyword>
<name>A0A249SP06_9MOLU</name>
<sequence>MKIAILTDSSFDGNLKSFKDLYQVPLLIVEENGTTHFSDDSLDENLFYDLLEKQVLKTAQTTPGEMIKIWDQLLKEYDQIIFLPLSKGLSGQFNTYRMLSETEEEYKGKVFVCDTNGVSIINQEFVKRVAFWIAQNKKGFEIMELVSKTNEDFISYIIPKSLDILKRGGRISPAAASLAKMLKIVPILRYDGQIDKEATARTFKKAINEALDLIKKNAKGVKTIDISYSRMNSETLAEAIKIIEEKGFTINLSSQITSVIAAHTGKETIAIAAWKK</sequence>
<reference evidence="2 3" key="1">
    <citation type="submission" date="2017-08" db="EMBL/GenBank/DDBJ databases">
        <title>Complete Genome Sequence of Mesoplasma chauliocola.</title>
        <authorList>
            <person name="Knight T.F.Jr."/>
            <person name="Citino T."/>
        </authorList>
    </citation>
    <scope>NUCLEOTIDE SEQUENCE [LARGE SCALE GENOMIC DNA]</scope>
    <source>
        <strain evidence="2 3">CHPA-2</strain>
    </source>
</reference>
<dbReference type="InterPro" id="IPR043168">
    <property type="entry name" value="DegV_C"/>
</dbReference>
<dbReference type="Gene3D" id="3.40.50.10170">
    <property type="match status" value="1"/>
</dbReference>
<dbReference type="InterPro" id="IPR003797">
    <property type="entry name" value="DegV"/>
</dbReference>
<dbReference type="PROSITE" id="PS51482">
    <property type="entry name" value="DEGV"/>
    <property type="match status" value="1"/>
</dbReference>
<organism evidence="2 3">
    <name type="scientific">Mesoplasma chauliocola</name>
    <dbReference type="NCBI Taxonomy" id="216427"/>
    <lineage>
        <taxon>Bacteria</taxon>
        <taxon>Bacillati</taxon>
        <taxon>Mycoplasmatota</taxon>
        <taxon>Mollicutes</taxon>
        <taxon>Entomoplasmatales</taxon>
        <taxon>Entomoplasmataceae</taxon>
        <taxon>Mesoplasma</taxon>
    </lineage>
</organism>
<proteinExistence type="predicted"/>
<dbReference type="PANTHER" id="PTHR33434">
    <property type="entry name" value="DEGV DOMAIN-CONTAINING PROTEIN DR_1986-RELATED"/>
    <property type="match status" value="1"/>
</dbReference>
<dbReference type="InterPro" id="IPR050270">
    <property type="entry name" value="DegV_domain_contain"/>
</dbReference>
<gene>
    <name evidence="2" type="ORF">CK556_03305</name>
</gene>